<accession>A0A524RMX1</accession>
<dbReference type="PROSITE" id="PS51747">
    <property type="entry name" value="CYT_DCMP_DEAMINASES_2"/>
    <property type="match status" value="1"/>
</dbReference>
<dbReference type="PANTHER" id="PTHR38011">
    <property type="entry name" value="DIHYDROFOLATE REDUCTASE FAMILY PROTEIN (AFU_ORTHOLOGUE AFUA_8G06820)"/>
    <property type="match status" value="1"/>
</dbReference>
<dbReference type="GO" id="GO:0008703">
    <property type="term" value="F:5-amino-6-(5-phosphoribosylamino)uracil reductase activity"/>
    <property type="evidence" value="ECO:0007669"/>
    <property type="project" value="UniProtKB-EC"/>
</dbReference>
<dbReference type="InterPro" id="IPR004794">
    <property type="entry name" value="Eubact_RibD"/>
</dbReference>
<evidence type="ECO:0000256" key="9">
    <source>
        <dbReference type="ARBA" id="ARBA00022857"/>
    </source>
</evidence>
<evidence type="ECO:0000256" key="14">
    <source>
        <dbReference type="PIRNR" id="PIRNR006769"/>
    </source>
</evidence>
<comment type="similarity">
    <text evidence="4 14">In the N-terminal section; belongs to the cytidine and deoxycytidylate deaminase family.</text>
</comment>
<protein>
    <recommendedName>
        <fullName evidence="14">Riboflavin biosynthesis protein RibD</fullName>
    </recommendedName>
    <domain>
        <recommendedName>
            <fullName evidence="14">Diaminohydroxyphosphoribosylaminopyrimidine deaminase</fullName>
            <shortName evidence="14">DRAP deaminase</shortName>
            <ecNumber evidence="14">3.5.4.26</ecNumber>
        </recommendedName>
        <alternativeName>
            <fullName evidence="14">Riboflavin-specific deaminase</fullName>
        </alternativeName>
    </domain>
    <domain>
        <recommendedName>
            <fullName evidence="14">5-amino-6-(5-phosphoribosylamino)uracil reductase</fullName>
            <ecNumber evidence="14">1.1.1.193</ecNumber>
        </recommendedName>
        <alternativeName>
            <fullName evidence="14">HTP reductase</fullName>
        </alternativeName>
    </domain>
</protein>
<evidence type="ECO:0000256" key="2">
    <source>
        <dbReference type="ARBA" id="ARBA00004882"/>
    </source>
</evidence>
<dbReference type="Gene3D" id="3.40.140.10">
    <property type="entry name" value="Cytidine Deaminase, domain 2"/>
    <property type="match status" value="1"/>
</dbReference>
<dbReference type="PIRSF" id="PIRSF006769">
    <property type="entry name" value="RibD"/>
    <property type="match status" value="1"/>
</dbReference>
<evidence type="ECO:0000256" key="3">
    <source>
        <dbReference type="ARBA" id="ARBA00004910"/>
    </source>
</evidence>
<evidence type="ECO:0000256" key="13">
    <source>
        <dbReference type="ARBA" id="ARBA00049886"/>
    </source>
</evidence>
<keyword evidence="9 14" id="KW-0521">NADP</keyword>
<comment type="similarity">
    <text evidence="5 14">In the C-terminal section; belongs to the HTP reductase family.</text>
</comment>
<evidence type="ECO:0000256" key="5">
    <source>
        <dbReference type="ARBA" id="ARBA00007417"/>
    </source>
</evidence>
<feature type="binding site" evidence="17">
    <location>
        <position position="79"/>
    </location>
    <ligand>
        <name>Zn(2+)</name>
        <dbReference type="ChEBI" id="CHEBI:29105"/>
        <note>catalytic</note>
    </ligand>
</feature>
<evidence type="ECO:0000259" key="18">
    <source>
        <dbReference type="PROSITE" id="PS51747"/>
    </source>
</evidence>
<evidence type="ECO:0000256" key="4">
    <source>
        <dbReference type="ARBA" id="ARBA00005259"/>
    </source>
</evidence>
<evidence type="ECO:0000256" key="15">
    <source>
        <dbReference type="PIRSR" id="PIRSR006769-1"/>
    </source>
</evidence>
<feature type="binding site" evidence="16">
    <location>
        <position position="179"/>
    </location>
    <ligand>
        <name>substrate</name>
    </ligand>
</feature>
<dbReference type="InterPro" id="IPR050765">
    <property type="entry name" value="Riboflavin_Biosynth_HTPR"/>
</dbReference>
<dbReference type="PROSITE" id="PS00903">
    <property type="entry name" value="CYT_DCMP_DEAMINASES_1"/>
    <property type="match status" value="1"/>
</dbReference>
<feature type="binding site" evidence="16">
    <location>
        <position position="195"/>
    </location>
    <ligand>
        <name>NADP(+)</name>
        <dbReference type="ChEBI" id="CHEBI:58349"/>
    </ligand>
</feature>
<dbReference type="InterPro" id="IPR024072">
    <property type="entry name" value="DHFR-like_dom_sf"/>
</dbReference>
<feature type="binding site" evidence="17">
    <location>
        <position position="70"/>
    </location>
    <ligand>
        <name>Zn(2+)</name>
        <dbReference type="ChEBI" id="CHEBI:29105"/>
        <note>catalytic</note>
    </ligand>
</feature>
<dbReference type="NCBIfam" id="TIGR00326">
    <property type="entry name" value="eubact_ribD"/>
    <property type="match status" value="1"/>
</dbReference>
<dbReference type="GO" id="GO:0009231">
    <property type="term" value="P:riboflavin biosynthetic process"/>
    <property type="evidence" value="ECO:0007669"/>
    <property type="project" value="UniProtKB-UniPathway"/>
</dbReference>
<organism evidence="19 20">
    <name type="scientific">Aphanocapsa feldmannii 277cV</name>
    <dbReference type="NCBI Taxonomy" id="2507553"/>
    <lineage>
        <taxon>Bacteria</taxon>
        <taxon>Bacillati</taxon>
        <taxon>Cyanobacteriota</taxon>
        <taxon>Cyanophyceae</taxon>
        <taxon>Oscillatoriophycideae</taxon>
        <taxon>Chroococcales</taxon>
        <taxon>Microcystaceae</taxon>
        <taxon>Aphanocapsa</taxon>
    </lineage>
</organism>
<dbReference type="InterPro" id="IPR002734">
    <property type="entry name" value="RibDG_C"/>
</dbReference>
<comment type="cofactor">
    <cofactor evidence="14 17">
        <name>Zn(2+)</name>
        <dbReference type="ChEBI" id="CHEBI:29105"/>
    </cofactor>
    <text evidence="14 17">Binds 1 zinc ion.</text>
</comment>
<dbReference type="UniPathway" id="UPA00275">
    <property type="reaction ID" value="UER00401"/>
</dbReference>
<feature type="binding site" evidence="16">
    <location>
        <position position="165"/>
    </location>
    <ligand>
        <name>NADP(+)</name>
        <dbReference type="ChEBI" id="CHEBI:58349"/>
    </ligand>
</feature>
<dbReference type="Proteomes" id="UP000317990">
    <property type="component" value="Unassembled WGS sequence"/>
</dbReference>
<dbReference type="GO" id="GO:0050661">
    <property type="term" value="F:NADP binding"/>
    <property type="evidence" value="ECO:0007669"/>
    <property type="project" value="InterPro"/>
</dbReference>
<evidence type="ECO:0000256" key="6">
    <source>
        <dbReference type="ARBA" id="ARBA00022619"/>
    </source>
</evidence>
<dbReference type="InterPro" id="IPR011549">
    <property type="entry name" value="RibD_C"/>
</dbReference>
<feature type="binding site" evidence="16">
    <location>
        <position position="202"/>
    </location>
    <ligand>
        <name>substrate</name>
    </ligand>
</feature>
<sequence length="351" mass="36271">MARALALAALADGQTSPNPLVGAVVLDAGGGLVGEGFHRRAGAPHAEVVALAQAGPRARGGTLYVSLEPCCHHGRTPPCSELVVGAGLARVVVARQDPDPRVAGAGLAALAAAGISVSVGLCSGAASALNRPFLHRLATGRALGVLKWAASLDGRQATSDGHSQWISGVEARHWVHSLRARCDAVVIGGGTLRADDPLLTSRGQRSPEPLRVVFSRSLALPAEARLWDQGRAPTLVVHGPAPTQRCNAIDDLGVDRLALAEASPRLLAEALAARGCNRILWECGPALAAAALREGCLQTIEALEAPLLIGGCGAATPLADFGVRHLDQALRFPPPRLQRLGPDLRRSVELP</sequence>
<dbReference type="InterPro" id="IPR002125">
    <property type="entry name" value="CMP_dCMP_dom"/>
</dbReference>
<evidence type="ECO:0000313" key="20">
    <source>
        <dbReference type="Proteomes" id="UP000317990"/>
    </source>
</evidence>
<keyword evidence="11" id="KW-0511">Multifunctional enzyme</keyword>
<comment type="function">
    <text evidence="1 14">Converts 2,5-diamino-6-(ribosylamino)-4(3h)-pyrimidinone 5'-phosphate into 5-amino-6-(ribosylamino)-2,4(1h,3h)-pyrimidinedione 5'-phosphate.</text>
</comment>
<dbReference type="Pfam" id="PF00383">
    <property type="entry name" value="dCMP_cyt_deam_1"/>
    <property type="match status" value="1"/>
</dbReference>
<dbReference type="AlphaFoldDB" id="A0A524RMX1"/>
<reference evidence="19 20" key="1">
    <citation type="journal article" date="2019" name="mSystems">
        <title>Life at home and on the roam: Genomic adaptions reflect the dual lifestyle of an intracellular, facultative symbiont.</title>
        <authorList>
            <person name="Burgsdorf I."/>
        </authorList>
    </citation>
    <scope>NUCLEOTIDE SEQUENCE [LARGE SCALE GENOMIC DNA]</scope>
    <source>
        <strain evidence="19">277cV</strain>
    </source>
</reference>
<feature type="binding site" evidence="16">
    <location>
        <position position="163"/>
    </location>
    <ligand>
        <name>substrate</name>
    </ligand>
</feature>
<dbReference type="CDD" id="cd01284">
    <property type="entry name" value="Riboflavin_deaminase-reductase"/>
    <property type="match status" value="1"/>
</dbReference>
<feature type="binding site" evidence="16">
    <location>
        <position position="149"/>
    </location>
    <ligand>
        <name>NADP(+)</name>
        <dbReference type="ChEBI" id="CHEBI:58349"/>
    </ligand>
</feature>
<comment type="catalytic activity">
    <reaction evidence="13 14">
        <text>2,5-diamino-6-hydroxy-4-(5-phosphoribosylamino)-pyrimidine + H2O + H(+) = 5-amino-6-(5-phospho-D-ribosylamino)uracil + NH4(+)</text>
        <dbReference type="Rhea" id="RHEA:21868"/>
        <dbReference type="ChEBI" id="CHEBI:15377"/>
        <dbReference type="ChEBI" id="CHEBI:15378"/>
        <dbReference type="ChEBI" id="CHEBI:28938"/>
        <dbReference type="ChEBI" id="CHEBI:58453"/>
        <dbReference type="ChEBI" id="CHEBI:58614"/>
        <dbReference type="EC" id="3.5.4.26"/>
    </reaction>
</comment>
<feature type="binding site" evidence="17">
    <location>
        <position position="45"/>
    </location>
    <ligand>
        <name>Zn(2+)</name>
        <dbReference type="ChEBI" id="CHEBI:29105"/>
        <note>catalytic</note>
    </ligand>
</feature>
<dbReference type="PANTHER" id="PTHR38011:SF7">
    <property type="entry name" value="2,5-DIAMINO-6-RIBOSYLAMINO-4(3H)-PYRIMIDINONE 5'-PHOSPHATE REDUCTASE"/>
    <property type="match status" value="1"/>
</dbReference>
<feature type="binding site" evidence="16">
    <location>
        <position position="282"/>
    </location>
    <ligand>
        <name>substrate</name>
    </ligand>
</feature>
<keyword evidence="14 19" id="KW-0378">Hydrolase</keyword>
<evidence type="ECO:0000313" key="19">
    <source>
        <dbReference type="EMBL" id="TGG91957.1"/>
    </source>
</evidence>
<dbReference type="InterPro" id="IPR016193">
    <property type="entry name" value="Cytidine_deaminase-like"/>
</dbReference>
<gene>
    <name evidence="19" type="primary">ribD</name>
    <name evidence="19" type="ORF">ERJ67_06930</name>
</gene>
<dbReference type="EMBL" id="SRMO01000070">
    <property type="protein sequence ID" value="TGG91957.1"/>
    <property type="molecule type" value="Genomic_DNA"/>
</dbReference>
<dbReference type="InterPro" id="IPR016192">
    <property type="entry name" value="APOBEC/CMP_deaminase_Zn-bd"/>
</dbReference>
<dbReference type="EC" id="1.1.1.193" evidence="14"/>
<comment type="pathway">
    <text evidence="2 14">Cofactor biosynthesis; riboflavin biosynthesis; 5-amino-6-(D-ribitylamino)uracil from GTP: step 2/4.</text>
</comment>
<comment type="pathway">
    <text evidence="3 14">Cofactor biosynthesis; riboflavin biosynthesis; 5-amino-6-(D-ribitylamino)uracil from GTP: step 3/4.</text>
</comment>
<evidence type="ECO:0000256" key="1">
    <source>
        <dbReference type="ARBA" id="ARBA00002151"/>
    </source>
</evidence>
<evidence type="ECO:0000256" key="10">
    <source>
        <dbReference type="ARBA" id="ARBA00023002"/>
    </source>
</evidence>
<comment type="catalytic activity">
    <reaction evidence="12 14">
        <text>5-amino-6-(5-phospho-D-ribitylamino)uracil + NADP(+) = 5-amino-6-(5-phospho-D-ribosylamino)uracil + NADPH + H(+)</text>
        <dbReference type="Rhea" id="RHEA:17845"/>
        <dbReference type="ChEBI" id="CHEBI:15378"/>
        <dbReference type="ChEBI" id="CHEBI:57783"/>
        <dbReference type="ChEBI" id="CHEBI:58349"/>
        <dbReference type="ChEBI" id="CHEBI:58421"/>
        <dbReference type="ChEBI" id="CHEBI:58453"/>
        <dbReference type="EC" id="1.1.1.193"/>
    </reaction>
</comment>
<evidence type="ECO:0000256" key="12">
    <source>
        <dbReference type="ARBA" id="ARBA00049861"/>
    </source>
</evidence>
<evidence type="ECO:0000256" key="8">
    <source>
        <dbReference type="ARBA" id="ARBA00022833"/>
    </source>
</evidence>
<dbReference type="Pfam" id="PF01872">
    <property type="entry name" value="RibD_C"/>
    <property type="match status" value="1"/>
</dbReference>
<dbReference type="SUPFAM" id="SSF53927">
    <property type="entry name" value="Cytidine deaminase-like"/>
    <property type="match status" value="1"/>
</dbReference>
<feature type="binding site" evidence="16">
    <location>
        <begin position="284"/>
        <end position="290"/>
    </location>
    <ligand>
        <name>NADP(+)</name>
        <dbReference type="ChEBI" id="CHEBI:58349"/>
    </ligand>
</feature>
<keyword evidence="10 14" id="KW-0560">Oxidoreductase</keyword>
<name>A0A524RMX1_9CHRO</name>
<comment type="caution">
    <text evidence="19">The sequence shown here is derived from an EMBL/GenBank/DDBJ whole genome shotgun (WGS) entry which is preliminary data.</text>
</comment>
<proteinExistence type="inferred from homology"/>
<keyword evidence="8 14" id="KW-0862">Zinc</keyword>
<feature type="binding site" evidence="16">
    <location>
        <position position="191"/>
    </location>
    <ligand>
        <name>NADP(+)</name>
        <dbReference type="ChEBI" id="CHEBI:58349"/>
    </ligand>
</feature>
<feature type="domain" description="CMP/dCMP-type deaminase" evidence="18">
    <location>
        <begin position="1"/>
        <end position="118"/>
    </location>
</feature>
<dbReference type="SUPFAM" id="SSF53597">
    <property type="entry name" value="Dihydrofolate reductase-like"/>
    <property type="match status" value="1"/>
</dbReference>
<dbReference type="GO" id="GO:0008270">
    <property type="term" value="F:zinc ion binding"/>
    <property type="evidence" value="ECO:0007669"/>
    <property type="project" value="InterPro"/>
</dbReference>
<dbReference type="GO" id="GO:0008835">
    <property type="term" value="F:diaminohydroxyphosphoribosylaminopyrimidine deaminase activity"/>
    <property type="evidence" value="ECO:0007669"/>
    <property type="project" value="UniProtKB-EC"/>
</dbReference>
<evidence type="ECO:0000256" key="16">
    <source>
        <dbReference type="PIRSR" id="PIRSR006769-2"/>
    </source>
</evidence>
<evidence type="ECO:0000256" key="17">
    <source>
        <dbReference type="PIRSR" id="PIRSR006769-3"/>
    </source>
</evidence>
<feature type="binding site" evidence="16">
    <location>
        <position position="199"/>
    </location>
    <ligand>
        <name>NADP(+)</name>
        <dbReference type="ChEBI" id="CHEBI:58349"/>
    </ligand>
</feature>
<keyword evidence="6 14" id="KW-0686">Riboflavin biosynthesis</keyword>
<feature type="active site" description="Proton donor" evidence="15">
    <location>
        <position position="47"/>
    </location>
</feature>
<dbReference type="EC" id="3.5.4.26" evidence="14"/>
<dbReference type="NCBIfam" id="TIGR00227">
    <property type="entry name" value="ribD_Cterm"/>
    <property type="match status" value="1"/>
</dbReference>
<evidence type="ECO:0000256" key="11">
    <source>
        <dbReference type="ARBA" id="ARBA00023268"/>
    </source>
</evidence>
<evidence type="ECO:0000256" key="7">
    <source>
        <dbReference type="ARBA" id="ARBA00022723"/>
    </source>
</evidence>
<dbReference type="Gene3D" id="3.40.430.10">
    <property type="entry name" value="Dihydrofolate Reductase, subunit A"/>
    <property type="match status" value="1"/>
</dbReference>
<keyword evidence="7 14" id="KW-0479">Metal-binding</keyword>